<evidence type="ECO:0000313" key="2">
    <source>
        <dbReference type="EMBL" id="QQP49865.1"/>
    </source>
</evidence>
<feature type="domain" description="C2" evidence="1">
    <location>
        <begin position="11"/>
        <end position="98"/>
    </location>
</feature>
<keyword evidence="3" id="KW-1185">Reference proteome</keyword>
<dbReference type="AlphaFoldDB" id="A0A7T8HHB4"/>
<organism evidence="2 3">
    <name type="scientific">Caligus rogercresseyi</name>
    <name type="common">Sea louse</name>
    <dbReference type="NCBI Taxonomy" id="217165"/>
    <lineage>
        <taxon>Eukaryota</taxon>
        <taxon>Metazoa</taxon>
        <taxon>Ecdysozoa</taxon>
        <taxon>Arthropoda</taxon>
        <taxon>Crustacea</taxon>
        <taxon>Multicrustacea</taxon>
        <taxon>Hexanauplia</taxon>
        <taxon>Copepoda</taxon>
        <taxon>Siphonostomatoida</taxon>
        <taxon>Caligidae</taxon>
        <taxon>Caligus</taxon>
    </lineage>
</organism>
<dbReference type="OrthoDB" id="419768at2759"/>
<protein>
    <submittedName>
        <fullName evidence="2">Extended synaptotagminlike protein 2a</fullName>
    </submittedName>
</protein>
<dbReference type="Gene3D" id="2.60.40.150">
    <property type="entry name" value="C2 domain"/>
    <property type="match status" value="1"/>
</dbReference>
<dbReference type="EMBL" id="CP045896">
    <property type="protein sequence ID" value="QQP49865.1"/>
    <property type="molecule type" value="Genomic_DNA"/>
</dbReference>
<dbReference type="Proteomes" id="UP000595437">
    <property type="component" value="Chromosome 7"/>
</dbReference>
<dbReference type="SUPFAM" id="SSF49562">
    <property type="entry name" value="C2 domain (Calcium/lipid-binding domain, CaLB)"/>
    <property type="match status" value="1"/>
</dbReference>
<proteinExistence type="predicted"/>
<reference evidence="3" key="1">
    <citation type="submission" date="2021-01" db="EMBL/GenBank/DDBJ databases">
        <title>Caligus Genome Assembly.</title>
        <authorList>
            <person name="Gallardo-Escarate C."/>
        </authorList>
    </citation>
    <scope>NUCLEOTIDE SEQUENCE [LARGE SCALE GENOMIC DNA]</scope>
</reference>
<feature type="non-terminal residue" evidence="2">
    <location>
        <position position="1"/>
    </location>
</feature>
<dbReference type="Pfam" id="PF00168">
    <property type="entry name" value="C2"/>
    <property type="match status" value="1"/>
</dbReference>
<evidence type="ECO:0000259" key="1">
    <source>
        <dbReference type="Pfam" id="PF00168"/>
    </source>
</evidence>
<dbReference type="InterPro" id="IPR000008">
    <property type="entry name" value="C2_dom"/>
</dbReference>
<sequence>MKYRAFAPTGMLAVKVLFAKGLPSKGGLRYIVGKGDPDPYAKIILGATEFKNGGCQELPKSELGEIWLLGHRLNIQLFDKDTFSSDEFMGEIFIDLQNEF</sequence>
<evidence type="ECO:0000313" key="3">
    <source>
        <dbReference type="Proteomes" id="UP000595437"/>
    </source>
</evidence>
<gene>
    <name evidence="2" type="ORF">FKW44_010674</name>
</gene>
<name>A0A7T8HHB4_CALRO</name>
<dbReference type="InterPro" id="IPR035892">
    <property type="entry name" value="C2_domain_sf"/>
</dbReference>
<accession>A0A7T8HHB4</accession>